<dbReference type="GO" id="GO:0033597">
    <property type="term" value="C:mitotic checkpoint complex"/>
    <property type="evidence" value="ECO:0007669"/>
    <property type="project" value="UniProtKB-ARBA"/>
</dbReference>
<protein>
    <submittedName>
        <fullName evidence="10">Mitotic spindle assembly checkpoint mad2</fullName>
    </submittedName>
</protein>
<dbReference type="SUPFAM" id="SSF56019">
    <property type="entry name" value="The spindle assembly checkpoint protein mad2"/>
    <property type="match status" value="1"/>
</dbReference>
<dbReference type="InterPro" id="IPR003511">
    <property type="entry name" value="HORMA_dom"/>
</dbReference>
<comment type="caution">
    <text evidence="10">The sequence shown here is derived from an EMBL/GenBank/DDBJ whole genome shotgun (WGS) entry which is preliminary data.</text>
</comment>
<evidence type="ECO:0000313" key="11">
    <source>
        <dbReference type="Proteomes" id="UP000266234"/>
    </source>
</evidence>
<feature type="region of interest" description="Disordered" evidence="7">
    <location>
        <begin position="448"/>
        <end position="473"/>
    </location>
</feature>
<feature type="transmembrane region" description="Helical" evidence="8">
    <location>
        <begin position="49"/>
        <end position="70"/>
    </location>
</feature>
<name>A0A395S571_9HYPO</name>
<feature type="transmembrane region" description="Helical" evidence="8">
    <location>
        <begin position="76"/>
        <end position="99"/>
    </location>
</feature>
<evidence type="ECO:0000256" key="5">
    <source>
        <dbReference type="ARBA" id="ARBA00023242"/>
    </source>
</evidence>
<feature type="transmembrane region" description="Helical" evidence="8">
    <location>
        <begin position="119"/>
        <end position="138"/>
    </location>
</feature>
<dbReference type="InterPro" id="IPR036570">
    <property type="entry name" value="HORMA_dom_sf"/>
</dbReference>
<proteinExistence type="inferred from homology"/>
<accession>A0A395S571</accession>
<evidence type="ECO:0000256" key="1">
    <source>
        <dbReference type="ARBA" id="ARBA00004123"/>
    </source>
</evidence>
<evidence type="ECO:0000256" key="4">
    <source>
        <dbReference type="ARBA" id="ARBA00022776"/>
    </source>
</evidence>
<evidence type="ECO:0000256" key="3">
    <source>
        <dbReference type="ARBA" id="ARBA00022618"/>
    </source>
</evidence>
<feature type="compositionally biased region" description="Basic and acidic residues" evidence="7">
    <location>
        <begin position="323"/>
        <end position="335"/>
    </location>
</feature>
<dbReference type="STRING" id="694270.A0A395S571"/>
<gene>
    <name evidence="10" type="ORF">FLONG3_8436</name>
</gene>
<evidence type="ECO:0000313" key="10">
    <source>
        <dbReference type="EMBL" id="RGP67510.1"/>
    </source>
</evidence>
<evidence type="ECO:0000256" key="6">
    <source>
        <dbReference type="ARBA" id="ARBA00023306"/>
    </source>
</evidence>
<dbReference type="PROSITE" id="PS50815">
    <property type="entry name" value="HORMA"/>
    <property type="match status" value="1"/>
</dbReference>
<comment type="subcellular location">
    <subcellularLocation>
        <location evidence="1">Nucleus</location>
    </subcellularLocation>
</comment>
<reference evidence="10 11" key="1">
    <citation type="journal article" date="2018" name="PLoS Pathog.">
        <title>Evolution of structural diversity of trichothecenes, a family of toxins produced by plant pathogenic and entomopathogenic fungi.</title>
        <authorList>
            <person name="Proctor R.H."/>
            <person name="McCormick S.P."/>
            <person name="Kim H.S."/>
            <person name="Cardoza R.E."/>
            <person name="Stanley A.M."/>
            <person name="Lindo L."/>
            <person name="Kelly A."/>
            <person name="Brown D.W."/>
            <person name="Lee T."/>
            <person name="Vaughan M.M."/>
            <person name="Alexander N.J."/>
            <person name="Busman M."/>
            <person name="Gutierrez S."/>
        </authorList>
    </citation>
    <scope>NUCLEOTIDE SEQUENCE [LARGE SCALE GENOMIC DNA]</scope>
    <source>
        <strain evidence="10 11">NRRL 20695</strain>
    </source>
</reference>
<dbReference type="EMBL" id="PXOG01000202">
    <property type="protein sequence ID" value="RGP67510.1"/>
    <property type="molecule type" value="Genomic_DNA"/>
</dbReference>
<feature type="transmembrane region" description="Helical" evidence="8">
    <location>
        <begin position="166"/>
        <end position="195"/>
    </location>
</feature>
<evidence type="ECO:0000256" key="8">
    <source>
        <dbReference type="SAM" id="Phobius"/>
    </source>
</evidence>
<dbReference type="InterPro" id="IPR045091">
    <property type="entry name" value="Mad2-like"/>
</dbReference>
<feature type="domain" description="HORMA" evidence="9">
    <location>
        <begin position="349"/>
        <end position="551"/>
    </location>
</feature>
<keyword evidence="8" id="KW-0472">Membrane</keyword>
<keyword evidence="3" id="KW-0132">Cell division</keyword>
<dbReference type="FunFam" id="3.30.900.10:FF:000002">
    <property type="entry name" value="Mitotic spindle assembly checkpoint protein MAD2A"/>
    <property type="match status" value="1"/>
</dbReference>
<feature type="region of interest" description="Disordered" evidence="7">
    <location>
        <begin position="276"/>
        <end position="295"/>
    </location>
</feature>
<dbReference type="Pfam" id="PF02301">
    <property type="entry name" value="HORMA"/>
    <property type="match status" value="1"/>
</dbReference>
<sequence length="557" mass="62104">MDAVSHGLCSLPGRPDIYGVGVRAAFYTQWLGTLIMEYISEDHLSDLRFISLFSSAAATISLVIGVAYNVLSPLDIYFLLLFAMGFFLFLMPLCIWRVITRCQTHLDPFLLTNEVHGTFYYLVALTILTATVSMGTWYHTVFLPRLSRNCRDVVFMVGKVNLESKGFVIVGAVLYIGALSSIAGFIFLNTCFTPIRHQNTHRRSNRARIVRRFRKLRLLSGLIIFTFLVIAIELPIQWNHVQGVYDFATITQLLPFLFSIGIFLRSWAIYGSSINTSEEESDTSPGSDSSSSNGEMVNVPSVAIAKRITLPSKEITPITQKMSSKETSKSKDKDKSKVHKLSLKGSARLVAEFSSSAQFQYSIHSILFQRGVYPAEDFTVVKKYGLNMLVSADDQVKAYIKKIMSQLDKWMVGGKISKLVIVITDKDTGEHVERWQFDVQIFQPVKKSKSSKSAPKEQENSTTGGAAPAAPEKTEAEIQAEIAAIFRQITASVTFLPQLSGDCTFNVLVYADADSDVPVEWGDSDAKEIENGEKVQLRGFSTANHRVDTLVSYRFSD</sequence>
<dbReference type="Proteomes" id="UP000266234">
    <property type="component" value="Unassembled WGS sequence"/>
</dbReference>
<dbReference type="GO" id="GO:0051301">
    <property type="term" value="P:cell division"/>
    <property type="evidence" value="ECO:0007669"/>
    <property type="project" value="UniProtKB-KW"/>
</dbReference>
<keyword evidence="6" id="KW-0131">Cell cycle</keyword>
<dbReference type="GO" id="GO:0000776">
    <property type="term" value="C:kinetochore"/>
    <property type="evidence" value="ECO:0007669"/>
    <property type="project" value="TreeGrafter"/>
</dbReference>
<dbReference type="AlphaFoldDB" id="A0A395S571"/>
<feature type="compositionally biased region" description="Low complexity" evidence="7">
    <location>
        <begin position="462"/>
        <end position="473"/>
    </location>
</feature>
<keyword evidence="11" id="KW-1185">Reference proteome</keyword>
<dbReference type="GO" id="GO:0005654">
    <property type="term" value="C:nucleoplasm"/>
    <property type="evidence" value="ECO:0007669"/>
    <property type="project" value="TreeGrafter"/>
</dbReference>
<dbReference type="PANTHER" id="PTHR11842">
    <property type="entry name" value="MITOTIC SPINDLE ASSEMBLY CHECKPOINT PROTEIN MAD2"/>
    <property type="match status" value="1"/>
</dbReference>
<dbReference type="PANTHER" id="PTHR11842:SF11">
    <property type="entry name" value="MITOTIC SPINDLE ASSEMBLY CHECKPOINT PROTEIN MAD2A"/>
    <property type="match status" value="1"/>
</dbReference>
<feature type="transmembrane region" description="Helical" evidence="8">
    <location>
        <begin position="216"/>
        <end position="238"/>
    </location>
</feature>
<dbReference type="GO" id="GO:0007094">
    <property type="term" value="P:mitotic spindle assembly checkpoint signaling"/>
    <property type="evidence" value="ECO:0007669"/>
    <property type="project" value="TreeGrafter"/>
</dbReference>
<feature type="region of interest" description="Disordered" evidence="7">
    <location>
        <begin position="318"/>
        <end position="339"/>
    </location>
</feature>
<evidence type="ECO:0000259" key="9">
    <source>
        <dbReference type="PROSITE" id="PS50815"/>
    </source>
</evidence>
<dbReference type="OrthoDB" id="1806at2759"/>
<dbReference type="Gene3D" id="3.30.900.10">
    <property type="entry name" value="HORMA domain"/>
    <property type="match status" value="1"/>
</dbReference>
<evidence type="ECO:0000256" key="2">
    <source>
        <dbReference type="ARBA" id="ARBA00010348"/>
    </source>
</evidence>
<keyword evidence="8" id="KW-1133">Transmembrane helix</keyword>
<comment type="similarity">
    <text evidence="2">Belongs to the MAD2 family.</text>
</comment>
<feature type="compositionally biased region" description="Low complexity" evidence="7">
    <location>
        <begin position="283"/>
        <end position="295"/>
    </location>
</feature>
<keyword evidence="4" id="KW-0498">Mitosis</keyword>
<keyword evidence="5" id="KW-0539">Nucleus</keyword>
<dbReference type="GO" id="GO:0005737">
    <property type="term" value="C:cytoplasm"/>
    <property type="evidence" value="ECO:0007669"/>
    <property type="project" value="TreeGrafter"/>
</dbReference>
<organism evidence="10 11">
    <name type="scientific">Fusarium longipes</name>
    <dbReference type="NCBI Taxonomy" id="694270"/>
    <lineage>
        <taxon>Eukaryota</taxon>
        <taxon>Fungi</taxon>
        <taxon>Dikarya</taxon>
        <taxon>Ascomycota</taxon>
        <taxon>Pezizomycotina</taxon>
        <taxon>Sordariomycetes</taxon>
        <taxon>Hypocreomycetidae</taxon>
        <taxon>Hypocreales</taxon>
        <taxon>Nectriaceae</taxon>
        <taxon>Fusarium</taxon>
    </lineage>
</organism>
<keyword evidence="8" id="KW-0812">Transmembrane</keyword>
<evidence type="ECO:0000256" key="7">
    <source>
        <dbReference type="SAM" id="MobiDB-lite"/>
    </source>
</evidence>
<feature type="transmembrane region" description="Helical" evidence="8">
    <location>
        <begin position="244"/>
        <end position="264"/>
    </location>
</feature>